<comment type="similarity">
    <text evidence="9">Belongs to the nucleorhabdovirus nucleocapsid protein family.</text>
</comment>
<keyword evidence="5 9" id="KW-0694">RNA-binding</keyword>
<dbReference type="GO" id="GO:0030430">
    <property type="term" value="C:host cell cytoplasm"/>
    <property type="evidence" value="ECO:0007669"/>
    <property type="project" value="UniProtKB-SubCell"/>
</dbReference>
<evidence type="ECO:0000256" key="1">
    <source>
        <dbReference type="ARBA" id="ARBA00014389"/>
    </source>
</evidence>
<evidence type="ECO:0000256" key="9">
    <source>
        <dbReference type="RuleBase" id="RU369108"/>
    </source>
</evidence>
<accession>A0A9N6YJ15</accession>
<name>A0A9N6YJ15_9RHAB</name>
<keyword evidence="7 9" id="KW-0687">Ribonucleoprotein</keyword>
<reference evidence="10" key="1">
    <citation type="journal article" date="2022" name="bioRxiv">
        <title>Unlocking the hidden genetic diversity of varicosaviruses, the neglected plant rhabdoviruses.</title>
        <authorList>
            <person name="Bejerman N."/>
            <person name="Dietzgen R.G."/>
            <person name="Debat H."/>
        </authorList>
    </citation>
    <scope>NUCLEOTIDE SEQUENCE</scope>
</reference>
<dbReference type="EMBL" id="BK061756">
    <property type="protein sequence ID" value="DAZ90681.1"/>
    <property type="molecule type" value="Viral_cRNA"/>
</dbReference>
<dbReference type="InterPro" id="IPR004902">
    <property type="entry name" value="Rhabdo_ncap_2"/>
</dbReference>
<evidence type="ECO:0000256" key="2">
    <source>
        <dbReference type="ARBA" id="ARBA00022497"/>
    </source>
</evidence>
<protein>
    <recommendedName>
        <fullName evidence="1 9">Nucleoprotein</fullName>
        <shortName evidence="9">NP</shortName>
        <shortName evidence="9">Protein N</shortName>
    </recommendedName>
    <alternativeName>
        <fullName evidence="8 9">Nucleocapsid protein</fullName>
    </alternativeName>
</protein>
<proteinExistence type="inferred from homology"/>
<evidence type="ECO:0000256" key="8">
    <source>
        <dbReference type="ARBA" id="ARBA00033344"/>
    </source>
</evidence>
<comment type="subunit">
    <text evidence="9">Homomultimerizes to form the nucleocapsid. Binds to viral genomic RNA.</text>
</comment>
<dbReference type="Pfam" id="PF03216">
    <property type="entry name" value="Rhabdo_ncap_2"/>
    <property type="match status" value="1"/>
</dbReference>
<evidence type="ECO:0000313" key="10">
    <source>
        <dbReference type="EMBL" id="DAZ90681.1"/>
    </source>
</evidence>
<keyword evidence="4 9" id="KW-0946">Virion</keyword>
<dbReference type="GO" id="GO:0019013">
    <property type="term" value="C:viral nucleocapsid"/>
    <property type="evidence" value="ECO:0007669"/>
    <property type="project" value="UniProtKB-UniRule"/>
</dbReference>
<dbReference type="GO" id="GO:1990904">
    <property type="term" value="C:ribonucleoprotein complex"/>
    <property type="evidence" value="ECO:0007669"/>
    <property type="project" value="UniProtKB-UniRule"/>
</dbReference>
<evidence type="ECO:0000256" key="3">
    <source>
        <dbReference type="ARBA" id="ARBA00022561"/>
    </source>
</evidence>
<organism evidence="10">
    <name type="scientific">Caladenia virus 1</name>
    <dbReference type="NCBI Taxonomy" id="2977961"/>
    <lineage>
        <taxon>Viruses</taxon>
        <taxon>Riboviria</taxon>
        <taxon>Orthornavirae</taxon>
        <taxon>Negarnaviricota</taxon>
        <taxon>Haploviricotina</taxon>
        <taxon>Monjiviricetes</taxon>
        <taxon>Mononegavirales</taxon>
        <taxon>Rhabdoviridae</taxon>
        <taxon>Betarhabdovirinae</taxon>
        <taxon>Varicosavirus</taxon>
        <taxon>Varicosavirus caladeniae</taxon>
    </lineage>
</organism>
<sequence>MENPKSSNSLKDQIARLENATERTVIHIPDADIPPTVLAPVTTVVGNQSKLKAKLAQFVSQPIKPYTAVDAIDKMHVVQPRLGMTEDWIDNQMEQLDCVFLRRMEDQELFYLGKKTFEEINTGVSLRTVASIMALSYNLKDATNQYVIFDCYPDVKQLGDNKGPDEFDGTPLRINTTGRHLQILANIADEEYLSKVSRSFCYIAASMLRMFTKSAENYSKVENHLKDKFKNFFSFDLAIDGFFPDTDTAKTIKSCFELHDVFKYTLYAILYGSNKAASKGANMKSFLYDIHLSFTGLHSFMLFSKAMADYNITNVSLAKKMYSKKIETELTAIATMFNKLYAGAEATYGLRMWRYGRIFNSNFMSVLQTKNCVFFTLVLAYLVKNKSPNEYQNVMNIAQLQHASKVEKIVANAYAMRVQHMIDVEKYEGNFSGVEMLKLLELENPEADV</sequence>
<keyword evidence="3 9" id="KW-0167">Capsid protein</keyword>
<dbReference type="GO" id="GO:0019029">
    <property type="term" value="C:helical viral capsid"/>
    <property type="evidence" value="ECO:0007669"/>
    <property type="project" value="UniProtKB-UniRule"/>
</dbReference>
<evidence type="ECO:0000256" key="7">
    <source>
        <dbReference type="ARBA" id="ARBA00023274"/>
    </source>
</evidence>
<keyword evidence="9" id="KW-1035">Host cytoplasm</keyword>
<comment type="subcellular location">
    <subcellularLocation>
        <location evidence="9">Virion</location>
    </subcellularLocation>
    <subcellularLocation>
        <location evidence="9">Host cytoplasm</location>
    </subcellularLocation>
</comment>
<keyword evidence="2 9" id="KW-1139">Helical capsid protein</keyword>
<evidence type="ECO:0000256" key="4">
    <source>
        <dbReference type="ARBA" id="ARBA00022844"/>
    </source>
</evidence>
<keyword evidence="6 9" id="KW-0543">Viral nucleoprotein</keyword>
<dbReference type="GO" id="GO:0003723">
    <property type="term" value="F:RNA binding"/>
    <property type="evidence" value="ECO:0007669"/>
    <property type="project" value="UniProtKB-UniRule"/>
</dbReference>
<evidence type="ECO:0000256" key="6">
    <source>
        <dbReference type="ARBA" id="ARBA00023086"/>
    </source>
</evidence>
<evidence type="ECO:0000256" key="5">
    <source>
        <dbReference type="ARBA" id="ARBA00022884"/>
    </source>
</evidence>
<comment type="function">
    <text evidence="9">Encapsidates the genome, protecting it from nucleases. The encapsidated genomic RNA is termed the nucleocapsid (NC) and serves as template for viral transcription and replication.</text>
</comment>